<evidence type="ECO:0000256" key="3">
    <source>
        <dbReference type="ARBA" id="ARBA00022989"/>
    </source>
</evidence>
<feature type="domain" description="T-cell immunomodulatory protein TIP C2" evidence="6">
    <location>
        <begin position="25"/>
        <end position="96"/>
    </location>
</feature>
<dbReference type="InParanoid" id="A0A2H3EVK9"/>
<dbReference type="AlphaFoldDB" id="A0A2H3EVK9"/>
<evidence type="ECO:0000259" key="6">
    <source>
        <dbReference type="Pfam" id="PF23122"/>
    </source>
</evidence>
<evidence type="ECO:0000313" key="7">
    <source>
        <dbReference type="EMBL" id="PBL04358.1"/>
    </source>
</evidence>
<keyword evidence="4" id="KW-0472">Membrane</keyword>
<evidence type="ECO:0000256" key="5">
    <source>
        <dbReference type="ARBA" id="ARBA00023180"/>
    </source>
</evidence>
<keyword evidence="3" id="KW-1133">Transmembrane helix</keyword>
<dbReference type="EMBL" id="KZ293644">
    <property type="protein sequence ID" value="PBL04358.1"/>
    <property type="molecule type" value="Genomic_DNA"/>
</dbReference>
<evidence type="ECO:0000313" key="8">
    <source>
        <dbReference type="Proteomes" id="UP000217790"/>
    </source>
</evidence>
<protein>
    <recommendedName>
        <fullName evidence="6">T-cell immunomodulatory protein TIP C2 domain-containing protein</fullName>
    </recommendedName>
</protein>
<sequence length="125" mass="14671">MAVALLCKVRTRLKLLAFPNSPFLQVGQFPKMPYHALQSPYSLFGLGRTNNYIENLFVGSTMHLDEHYINIEDVIPNSKVDILPVQDRVTWKRQLFLRPGKWLPWVRGDELERRRVSHHINFDTL</sequence>
<evidence type="ECO:0000256" key="2">
    <source>
        <dbReference type="ARBA" id="ARBA00022692"/>
    </source>
</evidence>
<evidence type="ECO:0000256" key="1">
    <source>
        <dbReference type="ARBA" id="ARBA00004479"/>
    </source>
</evidence>
<organism evidence="7 8">
    <name type="scientific">Armillaria gallica</name>
    <name type="common">Bulbous honey fungus</name>
    <name type="synonym">Armillaria bulbosa</name>
    <dbReference type="NCBI Taxonomy" id="47427"/>
    <lineage>
        <taxon>Eukaryota</taxon>
        <taxon>Fungi</taxon>
        <taxon>Dikarya</taxon>
        <taxon>Basidiomycota</taxon>
        <taxon>Agaricomycotina</taxon>
        <taxon>Agaricomycetes</taxon>
        <taxon>Agaricomycetidae</taxon>
        <taxon>Agaricales</taxon>
        <taxon>Marasmiineae</taxon>
        <taxon>Physalacriaceae</taxon>
        <taxon>Armillaria</taxon>
    </lineage>
</organism>
<evidence type="ECO:0000256" key="4">
    <source>
        <dbReference type="ARBA" id="ARBA00023136"/>
    </source>
</evidence>
<dbReference type="InterPro" id="IPR024881">
    <property type="entry name" value="Tip"/>
</dbReference>
<keyword evidence="2" id="KW-0812">Transmembrane</keyword>
<dbReference type="Proteomes" id="UP000217790">
    <property type="component" value="Unassembled WGS sequence"/>
</dbReference>
<dbReference type="PANTHER" id="PTHR13412">
    <property type="entry name" value="T-CELL IMMUNOMODULATORY PROTEIN HOMOLOG"/>
    <property type="match status" value="1"/>
</dbReference>
<dbReference type="PANTHER" id="PTHR13412:SF0">
    <property type="entry name" value="T-CELL IMMUNOMODULATORY PROTEIN"/>
    <property type="match status" value="1"/>
</dbReference>
<keyword evidence="5" id="KW-0325">Glycoprotein</keyword>
<reference evidence="8" key="1">
    <citation type="journal article" date="2017" name="Nat. Ecol. Evol.">
        <title>Genome expansion and lineage-specific genetic innovations in the forest pathogenic fungi Armillaria.</title>
        <authorList>
            <person name="Sipos G."/>
            <person name="Prasanna A.N."/>
            <person name="Walter M.C."/>
            <person name="O'Connor E."/>
            <person name="Balint B."/>
            <person name="Krizsan K."/>
            <person name="Kiss B."/>
            <person name="Hess J."/>
            <person name="Varga T."/>
            <person name="Slot J."/>
            <person name="Riley R."/>
            <person name="Boka B."/>
            <person name="Rigling D."/>
            <person name="Barry K."/>
            <person name="Lee J."/>
            <person name="Mihaltcheva S."/>
            <person name="LaButti K."/>
            <person name="Lipzen A."/>
            <person name="Waldron R."/>
            <person name="Moloney N.M."/>
            <person name="Sperisen C."/>
            <person name="Kredics L."/>
            <person name="Vagvoelgyi C."/>
            <person name="Patrignani A."/>
            <person name="Fitzpatrick D."/>
            <person name="Nagy I."/>
            <person name="Doyle S."/>
            <person name="Anderson J.B."/>
            <person name="Grigoriev I.V."/>
            <person name="Gueldener U."/>
            <person name="Muensterkoetter M."/>
            <person name="Nagy L.G."/>
        </authorList>
    </citation>
    <scope>NUCLEOTIDE SEQUENCE [LARGE SCALE GENOMIC DNA]</scope>
    <source>
        <strain evidence="8">Ar21-2</strain>
    </source>
</reference>
<dbReference type="GO" id="GO:0005886">
    <property type="term" value="C:plasma membrane"/>
    <property type="evidence" value="ECO:0007669"/>
    <property type="project" value="TreeGrafter"/>
</dbReference>
<name>A0A2H3EVK9_ARMGA</name>
<dbReference type="Pfam" id="PF23122">
    <property type="entry name" value="C2_ITFG1"/>
    <property type="match status" value="1"/>
</dbReference>
<accession>A0A2H3EVK9</accession>
<keyword evidence="8" id="KW-1185">Reference proteome</keyword>
<gene>
    <name evidence="7" type="ORF">ARMGADRAFT_51120</name>
</gene>
<comment type="subcellular location">
    <subcellularLocation>
        <location evidence="1">Membrane</location>
        <topology evidence="1">Single-pass type I membrane protein</topology>
    </subcellularLocation>
</comment>
<dbReference type="InterPro" id="IPR057089">
    <property type="entry name" value="C2_TIP"/>
</dbReference>
<proteinExistence type="predicted"/>
<dbReference type="OrthoDB" id="10022113at2759"/>